<evidence type="ECO:0000313" key="1">
    <source>
        <dbReference type="EMBL" id="RCN50095.1"/>
    </source>
</evidence>
<keyword evidence="2" id="KW-1185">Reference proteome</keyword>
<dbReference type="OrthoDB" id="5809922at2759"/>
<gene>
    <name evidence="1" type="ORF">ANCCAN_03700</name>
</gene>
<comment type="caution">
    <text evidence="1">The sequence shown here is derived from an EMBL/GenBank/DDBJ whole genome shotgun (WGS) entry which is preliminary data.</text>
</comment>
<dbReference type="EMBL" id="JOJR01000026">
    <property type="protein sequence ID" value="RCN50095.1"/>
    <property type="molecule type" value="Genomic_DNA"/>
</dbReference>
<dbReference type="AlphaFoldDB" id="A0A368H4A0"/>
<organism evidence="1 2">
    <name type="scientific">Ancylostoma caninum</name>
    <name type="common">Dog hookworm</name>
    <dbReference type="NCBI Taxonomy" id="29170"/>
    <lineage>
        <taxon>Eukaryota</taxon>
        <taxon>Metazoa</taxon>
        <taxon>Ecdysozoa</taxon>
        <taxon>Nematoda</taxon>
        <taxon>Chromadorea</taxon>
        <taxon>Rhabditida</taxon>
        <taxon>Rhabditina</taxon>
        <taxon>Rhabditomorpha</taxon>
        <taxon>Strongyloidea</taxon>
        <taxon>Ancylostomatidae</taxon>
        <taxon>Ancylostomatinae</taxon>
        <taxon>Ancylostoma</taxon>
    </lineage>
</organism>
<name>A0A368H4A0_ANCCA</name>
<dbReference type="Proteomes" id="UP000252519">
    <property type="component" value="Unassembled WGS sequence"/>
</dbReference>
<dbReference type="STRING" id="29170.A0A368H4A0"/>
<accession>A0A368H4A0</accession>
<proteinExistence type="predicted"/>
<sequence length="291" mass="32434">MEAVSHHGYFLGFFLTSYGGFGTVIGETCQNAVVEIRNASTAHFVLKDLQLPSTVTQTYTEFYDVNKTAQCHYTGFPVQGTQPLQLLRAGADGRCEKSHKLTKFGVNTTTDCIMEMSQLSNQDDCPPVDQLMQLFVSNVSYICNCGSCETPLLRQPLSQRDSNSSACFLPHMATVTFVHVNGYINGAHVSYDYRAISPRASTILLTTRVRFIEYRAPCEKTRFELQCGLFHCPSDVTCWEELWFPFEDITQSTVSKIGCAVVVLGLSLLIMRHSRPSRPNCDCRSALAAFT</sequence>
<protein>
    <submittedName>
        <fullName evidence="1">Uncharacterized protein</fullName>
    </submittedName>
</protein>
<reference evidence="1 2" key="1">
    <citation type="submission" date="2014-10" db="EMBL/GenBank/DDBJ databases">
        <title>Draft genome of the hookworm Ancylostoma caninum.</title>
        <authorList>
            <person name="Mitreva M."/>
        </authorList>
    </citation>
    <scope>NUCLEOTIDE SEQUENCE [LARGE SCALE GENOMIC DNA]</scope>
    <source>
        <strain evidence="1 2">Baltimore</strain>
    </source>
</reference>
<evidence type="ECO:0000313" key="2">
    <source>
        <dbReference type="Proteomes" id="UP000252519"/>
    </source>
</evidence>